<dbReference type="Pfam" id="PF00568">
    <property type="entry name" value="WH1"/>
    <property type="match status" value="1"/>
</dbReference>
<reference evidence="2 3" key="2">
    <citation type="submission" date="2018-11" db="EMBL/GenBank/DDBJ databases">
        <authorList>
            <consortium name="Pathogen Informatics"/>
        </authorList>
    </citation>
    <scope>NUCLEOTIDE SEQUENCE [LARGE SCALE GENOMIC DNA]</scope>
    <source>
        <strain evidence="2 3">NST_G2</strain>
    </source>
</reference>
<evidence type="ECO:0000259" key="1">
    <source>
        <dbReference type="PROSITE" id="PS50229"/>
    </source>
</evidence>
<dbReference type="PROSITE" id="PS50229">
    <property type="entry name" value="WH1"/>
    <property type="match status" value="1"/>
</dbReference>
<organism evidence="4">
    <name type="scientific">Schistocephalus solidus</name>
    <name type="common">Tapeworm</name>
    <dbReference type="NCBI Taxonomy" id="70667"/>
    <lineage>
        <taxon>Eukaryota</taxon>
        <taxon>Metazoa</taxon>
        <taxon>Spiralia</taxon>
        <taxon>Lophotrochozoa</taxon>
        <taxon>Platyhelminthes</taxon>
        <taxon>Cestoda</taxon>
        <taxon>Eucestoda</taxon>
        <taxon>Diphyllobothriidea</taxon>
        <taxon>Diphyllobothriidae</taxon>
        <taxon>Schistocephalus</taxon>
    </lineage>
</organism>
<dbReference type="STRING" id="70667.A0A183T863"/>
<evidence type="ECO:0000313" key="3">
    <source>
        <dbReference type="Proteomes" id="UP000275846"/>
    </source>
</evidence>
<accession>A0A183T863</accession>
<dbReference type="InterPro" id="IPR045027">
    <property type="entry name" value="Homer"/>
</dbReference>
<sequence>MIRELPVFTCQAHVFTINPSTRKSWVPASSKAIDINFFYDSNRQCYRIVSVEDSPLGKRVVINCTITEKMVFKQTSQKFGQWSDSKSGGVFGLGFNSEVDLIKVSAACCNILAH</sequence>
<dbReference type="GO" id="GO:0035256">
    <property type="term" value="F:G protein-coupled glutamate receptor binding"/>
    <property type="evidence" value="ECO:0007669"/>
    <property type="project" value="InterPro"/>
</dbReference>
<dbReference type="WBParaSite" id="SSLN_0001314101-mRNA-1">
    <property type="protein sequence ID" value="SSLN_0001314101-mRNA-1"/>
    <property type="gene ID" value="SSLN_0001314101"/>
</dbReference>
<reference evidence="4" key="1">
    <citation type="submission" date="2016-06" db="UniProtKB">
        <authorList>
            <consortium name="WormBaseParasite"/>
        </authorList>
    </citation>
    <scope>IDENTIFICATION</scope>
</reference>
<evidence type="ECO:0000313" key="4">
    <source>
        <dbReference type="WBParaSite" id="SSLN_0001314101-mRNA-1"/>
    </source>
</evidence>
<proteinExistence type="predicted"/>
<evidence type="ECO:0000313" key="2">
    <source>
        <dbReference type="EMBL" id="VDL99046.1"/>
    </source>
</evidence>
<dbReference type="InterPro" id="IPR011993">
    <property type="entry name" value="PH-like_dom_sf"/>
</dbReference>
<dbReference type="InterPro" id="IPR000697">
    <property type="entry name" value="WH1/EVH1_dom"/>
</dbReference>
<dbReference type="AlphaFoldDB" id="A0A183T863"/>
<dbReference type="PANTHER" id="PTHR10918">
    <property type="entry name" value="HOMER"/>
    <property type="match status" value="1"/>
</dbReference>
<feature type="domain" description="WH1" evidence="1">
    <location>
        <begin position="1"/>
        <end position="114"/>
    </location>
</feature>
<dbReference type="Proteomes" id="UP000275846">
    <property type="component" value="Unassembled WGS sequence"/>
</dbReference>
<gene>
    <name evidence="2" type="ORF">SSLN_LOCUS12661</name>
</gene>
<dbReference type="OrthoDB" id="9983798at2759"/>
<keyword evidence="3" id="KW-1185">Reference proteome</keyword>
<dbReference type="EMBL" id="UYSU01037442">
    <property type="protein sequence ID" value="VDL99046.1"/>
    <property type="molecule type" value="Genomic_DNA"/>
</dbReference>
<protein>
    <submittedName>
        <fullName evidence="4">WH1 domain-containing protein</fullName>
    </submittedName>
</protein>
<dbReference type="SUPFAM" id="SSF50729">
    <property type="entry name" value="PH domain-like"/>
    <property type="match status" value="1"/>
</dbReference>
<dbReference type="SMART" id="SM00461">
    <property type="entry name" value="WH1"/>
    <property type="match status" value="1"/>
</dbReference>
<name>A0A183T863_SCHSO</name>
<dbReference type="Gene3D" id="2.30.29.30">
    <property type="entry name" value="Pleckstrin-homology domain (PH domain)/Phosphotyrosine-binding domain (PTB)"/>
    <property type="match status" value="1"/>
</dbReference>